<dbReference type="Proteomes" id="UP000054937">
    <property type="component" value="Unassembled WGS sequence"/>
</dbReference>
<evidence type="ECO:0000313" key="2">
    <source>
        <dbReference type="Proteomes" id="UP000054937"/>
    </source>
</evidence>
<sequence>MHAYSKQENKQMSQRTVYRMIKRVEQQIKNHKVSNFKDFQENLRIERIKNISRSFKLEEIQNFKNYLEKSTFNRKSLYNKFKNMMSDLQKQFPELIQNINQKTNLKFFQYQFKDYYKKINRGLPKTNCLDNEKQNQIYKIKQEDQSTNTSCQFINQSQNKNSNNNFNFNSDNFGSDCQKNYNQIKIEEQINQIEKYLNTLGVFIK</sequence>
<protein>
    <submittedName>
        <fullName evidence="1">Uncharacterized protein</fullName>
    </submittedName>
</protein>
<dbReference type="InParanoid" id="A0A0V0Q7V4"/>
<gene>
    <name evidence="1" type="ORF">PPERSA_02093</name>
</gene>
<dbReference type="EMBL" id="LDAU01000254">
    <property type="protein sequence ID" value="KRW98316.1"/>
    <property type="molecule type" value="Genomic_DNA"/>
</dbReference>
<reference evidence="1 2" key="1">
    <citation type="journal article" date="2015" name="Sci. Rep.">
        <title>Genome of the facultative scuticociliatosis pathogen Pseudocohnilembus persalinus provides insight into its virulence through horizontal gene transfer.</title>
        <authorList>
            <person name="Xiong J."/>
            <person name="Wang G."/>
            <person name="Cheng J."/>
            <person name="Tian M."/>
            <person name="Pan X."/>
            <person name="Warren A."/>
            <person name="Jiang C."/>
            <person name="Yuan D."/>
            <person name="Miao W."/>
        </authorList>
    </citation>
    <scope>NUCLEOTIDE SEQUENCE [LARGE SCALE GENOMIC DNA]</scope>
    <source>
        <strain evidence="1">36N120E</strain>
    </source>
</reference>
<dbReference type="AlphaFoldDB" id="A0A0V0Q7V4"/>
<evidence type="ECO:0000313" key="1">
    <source>
        <dbReference type="EMBL" id="KRW98316.1"/>
    </source>
</evidence>
<comment type="caution">
    <text evidence="1">The sequence shown here is derived from an EMBL/GenBank/DDBJ whole genome shotgun (WGS) entry which is preliminary data.</text>
</comment>
<organism evidence="1 2">
    <name type="scientific">Pseudocohnilembus persalinus</name>
    <name type="common">Ciliate</name>
    <dbReference type="NCBI Taxonomy" id="266149"/>
    <lineage>
        <taxon>Eukaryota</taxon>
        <taxon>Sar</taxon>
        <taxon>Alveolata</taxon>
        <taxon>Ciliophora</taxon>
        <taxon>Intramacronucleata</taxon>
        <taxon>Oligohymenophorea</taxon>
        <taxon>Scuticociliatia</taxon>
        <taxon>Philasterida</taxon>
        <taxon>Pseudocohnilembidae</taxon>
        <taxon>Pseudocohnilembus</taxon>
    </lineage>
</organism>
<accession>A0A0V0Q7V4</accession>
<proteinExistence type="predicted"/>
<keyword evidence="2" id="KW-1185">Reference proteome</keyword>
<name>A0A0V0Q7V4_PSEPJ</name>